<dbReference type="InterPro" id="IPR036237">
    <property type="entry name" value="Xyl_isomerase-like_sf"/>
</dbReference>
<evidence type="ECO:0000313" key="3">
    <source>
        <dbReference type="Proteomes" id="UP001431776"/>
    </source>
</evidence>
<dbReference type="PROSITE" id="PS51318">
    <property type="entry name" value="TAT"/>
    <property type="match status" value="1"/>
</dbReference>
<dbReference type="InterPro" id="IPR013022">
    <property type="entry name" value="Xyl_isomerase-like_TIM-brl"/>
</dbReference>
<name>A0AAW6U447_9BACT</name>
<feature type="domain" description="Xylose isomerase-like TIM barrel" evidence="1">
    <location>
        <begin position="173"/>
        <end position="298"/>
    </location>
</feature>
<evidence type="ECO:0000259" key="1">
    <source>
        <dbReference type="Pfam" id="PF01261"/>
    </source>
</evidence>
<comment type="caution">
    <text evidence="2">The sequence shown here is derived from an EMBL/GenBank/DDBJ whole genome shotgun (WGS) entry which is preliminary data.</text>
</comment>
<protein>
    <submittedName>
        <fullName evidence="2">Sugar phosphate isomerase/epimerase family protein</fullName>
    </submittedName>
</protein>
<dbReference type="AlphaFoldDB" id="A0AAW6U447"/>
<dbReference type="PANTHER" id="PTHR12110">
    <property type="entry name" value="HYDROXYPYRUVATE ISOMERASE"/>
    <property type="match status" value="1"/>
</dbReference>
<organism evidence="2 3">
    <name type="scientific">Anaerobaca lacustris</name>
    <dbReference type="NCBI Taxonomy" id="3044600"/>
    <lineage>
        <taxon>Bacteria</taxon>
        <taxon>Pseudomonadati</taxon>
        <taxon>Planctomycetota</taxon>
        <taxon>Phycisphaerae</taxon>
        <taxon>Sedimentisphaerales</taxon>
        <taxon>Anaerobacaceae</taxon>
        <taxon>Anaerobaca</taxon>
    </lineage>
</organism>
<dbReference type="Proteomes" id="UP001431776">
    <property type="component" value="Unassembled WGS sequence"/>
</dbReference>
<keyword evidence="2" id="KW-0413">Isomerase</keyword>
<reference evidence="2" key="1">
    <citation type="submission" date="2023-05" db="EMBL/GenBank/DDBJ databases">
        <title>Anaerotaeda fermentans gen. nov., sp. nov., a novel anaerobic planctomycete of the new family within the order Sedimentisphaerales isolated from Taman Peninsula, Russia.</title>
        <authorList>
            <person name="Khomyakova M.A."/>
            <person name="Merkel A.Y."/>
            <person name="Slobodkin A.I."/>
        </authorList>
    </citation>
    <scope>NUCLEOTIDE SEQUENCE</scope>
    <source>
        <strain evidence="2">M17dextr</strain>
    </source>
</reference>
<gene>
    <name evidence="2" type="ORF">QJ522_19885</name>
</gene>
<dbReference type="GO" id="GO:0016853">
    <property type="term" value="F:isomerase activity"/>
    <property type="evidence" value="ECO:0007669"/>
    <property type="project" value="UniProtKB-KW"/>
</dbReference>
<proteinExistence type="predicted"/>
<keyword evidence="3" id="KW-1185">Reference proteome</keyword>
<dbReference type="Pfam" id="PF01261">
    <property type="entry name" value="AP_endonuc_2"/>
    <property type="match status" value="1"/>
</dbReference>
<evidence type="ECO:0000313" key="2">
    <source>
        <dbReference type="EMBL" id="MDI6451332.1"/>
    </source>
</evidence>
<accession>A0AAW6U447</accession>
<dbReference type="Gene3D" id="3.20.20.150">
    <property type="entry name" value="Divalent-metal-dependent TIM barrel enzymes"/>
    <property type="match status" value="1"/>
</dbReference>
<dbReference type="SUPFAM" id="SSF51658">
    <property type="entry name" value="Xylose isomerase-like"/>
    <property type="match status" value="1"/>
</dbReference>
<dbReference type="InterPro" id="IPR006311">
    <property type="entry name" value="TAT_signal"/>
</dbReference>
<dbReference type="PANTHER" id="PTHR12110:SF41">
    <property type="entry name" value="INOSOSE DEHYDRATASE"/>
    <property type="match status" value="1"/>
</dbReference>
<dbReference type="InterPro" id="IPR050312">
    <property type="entry name" value="IolE/XylAMocC-like"/>
</dbReference>
<dbReference type="EMBL" id="JASCXX010000033">
    <property type="protein sequence ID" value="MDI6451332.1"/>
    <property type="molecule type" value="Genomic_DNA"/>
</dbReference>
<sequence length="315" mass="35199">MAMKPAQKAVRTDHDYRTVPLKRRQFLWKTGALALGAGLGSRLTALAEAAKPGQPNATKLGWKMSVQQYTYRRFTLFEALEKAAAVGLRYFEVRSNLKMGPTWPGKDANEAMPEDARKEFKARIADLGLAIPSVFADFHGGLGQAKRLFEFWKGFGTEVIVAEPPEGSFDMLEKLCEEYTMRLALHNHQKGQSKYWSPDIVLEVCANRSERIGACADGGQWARSGLDPVECLRKLQGRIITFHLKDVLKKGDLNSRNTVIGEGQADCANTLKELKRLGYQGLITIDFEHDTPALQEDMARNVAFVDEQARQLLAQ</sequence>
<dbReference type="RefSeq" id="WP_349246738.1">
    <property type="nucleotide sequence ID" value="NZ_JASCXX010000033.1"/>
</dbReference>